<sequence length="254" mass="26718">MSDLNPIASTFPLANVTQIAIETTGRTGSIAVLSAEQVIHQETLGLNRRAAADIGPALQRAISIARALSDSIGFISVADGPGSFTGLRIGITTAKMLSYAIEAPLVAVDSVAAVGATVFAEQPCSIETPDAVLVALDAYRSQIFSGQLRRMELLTPLEKLSQSWSSHPDGIAMVDMDHWDDQLGQCEGEALLFAGDAKPFSKSSVTMASRSQADAVGVGLLGFRAATLGQWSDPFALIPRYLRGSAAEEKAAKQ</sequence>
<dbReference type="GO" id="GO:0005829">
    <property type="term" value="C:cytosol"/>
    <property type="evidence" value="ECO:0007669"/>
    <property type="project" value="TreeGrafter"/>
</dbReference>
<evidence type="ECO:0000313" key="2">
    <source>
        <dbReference type="EMBL" id="TWT82069.1"/>
    </source>
</evidence>
<dbReference type="EMBL" id="SJPJ01000001">
    <property type="protein sequence ID" value="TWT82069.1"/>
    <property type="molecule type" value="Genomic_DNA"/>
</dbReference>
<dbReference type="Pfam" id="PF00814">
    <property type="entry name" value="TsaD"/>
    <property type="match status" value="1"/>
</dbReference>
<dbReference type="NCBIfam" id="TIGR03725">
    <property type="entry name" value="T6A_YeaZ"/>
    <property type="match status" value="1"/>
</dbReference>
<dbReference type="RefSeq" id="WP_419194444.1">
    <property type="nucleotide sequence ID" value="NZ_SJPJ01000001.1"/>
</dbReference>
<feature type="domain" description="Gcp-like" evidence="1">
    <location>
        <begin position="48"/>
        <end position="153"/>
    </location>
</feature>
<keyword evidence="3" id="KW-1185">Reference proteome</keyword>
<evidence type="ECO:0000259" key="1">
    <source>
        <dbReference type="Pfam" id="PF00814"/>
    </source>
</evidence>
<dbReference type="GO" id="GO:0002949">
    <property type="term" value="P:tRNA threonylcarbamoyladenosine modification"/>
    <property type="evidence" value="ECO:0007669"/>
    <property type="project" value="InterPro"/>
</dbReference>
<protein>
    <submittedName>
        <fullName evidence="2">tRNA threonylcarbamoyladenosine biosynthesis protein TsaB</fullName>
    </submittedName>
</protein>
<dbReference type="PANTHER" id="PTHR11735">
    <property type="entry name" value="TRNA N6-ADENOSINE THREONYLCARBAMOYLTRANSFERASE"/>
    <property type="match status" value="1"/>
</dbReference>
<name>A0A5C5Z3V5_9BACT</name>
<dbReference type="Gene3D" id="3.30.420.40">
    <property type="match status" value="1"/>
</dbReference>
<gene>
    <name evidence="2" type="primary">tsaB</name>
    <name evidence="2" type="ORF">CA13_35240</name>
</gene>
<evidence type="ECO:0000313" key="3">
    <source>
        <dbReference type="Proteomes" id="UP000315010"/>
    </source>
</evidence>
<proteinExistence type="predicted"/>
<accession>A0A5C5Z3V5</accession>
<dbReference type="Proteomes" id="UP000315010">
    <property type="component" value="Unassembled WGS sequence"/>
</dbReference>
<dbReference type="SUPFAM" id="SSF53067">
    <property type="entry name" value="Actin-like ATPase domain"/>
    <property type="match status" value="1"/>
</dbReference>
<comment type="caution">
    <text evidence="2">The sequence shown here is derived from an EMBL/GenBank/DDBJ whole genome shotgun (WGS) entry which is preliminary data.</text>
</comment>
<dbReference type="InterPro" id="IPR022496">
    <property type="entry name" value="T6A_TsaB"/>
</dbReference>
<dbReference type="PANTHER" id="PTHR11735:SF11">
    <property type="entry name" value="TRNA THREONYLCARBAMOYLADENOSINE BIOSYNTHESIS PROTEIN TSAB"/>
    <property type="match status" value="1"/>
</dbReference>
<reference evidence="2 3" key="1">
    <citation type="submission" date="2019-02" db="EMBL/GenBank/DDBJ databases">
        <title>Deep-cultivation of Planctomycetes and their phenomic and genomic characterization uncovers novel biology.</title>
        <authorList>
            <person name="Wiegand S."/>
            <person name="Jogler M."/>
            <person name="Boedeker C."/>
            <person name="Pinto D."/>
            <person name="Vollmers J."/>
            <person name="Rivas-Marin E."/>
            <person name="Kohn T."/>
            <person name="Peeters S.H."/>
            <person name="Heuer A."/>
            <person name="Rast P."/>
            <person name="Oberbeckmann S."/>
            <person name="Bunk B."/>
            <person name="Jeske O."/>
            <person name="Meyerdierks A."/>
            <person name="Storesund J.E."/>
            <person name="Kallscheuer N."/>
            <person name="Luecker S."/>
            <person name="Lage O.M."/>
            <person name="Pohl T."/>
            <person name="Merkel B.J."/>
            <person name="Hornburger P."/>
            <person name="Mueller R.-W."/>
            <person name="Bruemmer F."/>
            <person name="Labrenz M."/>
            <person name="Spormann A.M."/>
            <person name="Op Den Camp H."/>
            <person name="Overmann J."/>
            <person name="Amann R."/>
            <person name="Jetten M.S.M."/>
            <person name="Mascher T."/>
            <person name="Medema M.H."/>
            <person name="Devos D.P."/>
            <person name="Kaster A.-K."/>
            <person name="Ovreas L."/>
            <person name="Rohde M."/>
            <person name="Galperin M.Y."/>
            <person name="Jogler C."/>
        </authorList>
    </citation>
    <scope>NUCLEOTIDE SEQUENCE [LARGE SCALE GENOMIC DNA]</scope>
    <source>
        <strain evidence="2 3">CA13</strain>
    </source>
</reference>
<dbReference type="InterPro" id="IPR043129">
    <property type="entry name" value="ATPase_NBD"/>
</dbReference>
<dbReference type="InterPro" id="IPR000905">
    <property type="entry name" value="Gcp-like_dom"/>
</dbReference>
<organism evidence="2 3">
    <name type="scientific">Novipirellula herctigrandis</name>
    <dbReference type="NCBI Taxonomy" id="2527986"/>
    <lineage>
        <taxon>Bacteria</taxon>
        <taxon>Pseudomonadati</taxon>
        <taxon>Planctomycetota</taxon>
        <taxon>Planctomycetia</taxon>
        <taxon>Pirellulales</taxon>
        <taxon>Pirellulaceae</taxon>
        <taxon>Novipirellula</taxon>
    </lineage>
</organism>
<dbReference type="AlphaFoldDB" id="A0A5C5Z3V5"/>